<dbReference type="Gene3D" id="1.25.40.990">
    <property type="match status" value="1"/>
</dbReference>
<evidence type="ECO:0000313" key="2">
    <source>
        <dbReference type="Proteomes" id="UP000541444"/>
    </source>
</evidence>
<proteinExistence type="predicted"/>
<accession>A0A7J7LMJ5</accession>
<evidence type="ECO:0000313" key="1">
    <source>
        <dbReference type="EMBL" id="KAF6143789.1"/>
    </source>
</evidence>
<comment type="caution">
    <text evidence="1">The sequence shown here is derived from an EMBL/GenBank/DDBJ whole genome shotgun (WGS) entry which is preliminary data.</text>
</comment>
<dbReference type="AlphaFoldDB" id="A0A7J7LMJ5"/>
<dbReference type="EMBL" id="JACGCM010002180">
    <property type="protein sequence ID" value="KAF6143789.1"/>
    <property type="molecule type" value="Genomic_DNA"/>
</dbReference>
<organism evidence="1 2">
    <name type="scientific">Kingdonia uniflora</name>
    <dbReference type="NCBI Taxonomy" id="39325"/>
    <lineage>
        <taxon>Eukaryota</taxon>
        <taxon>Viridiplantae</taxon>
        <taxon>Streptophyta</taxon>
        <taxon>Embryophyta</taxon>
        <taxon>Tracheophyta</taxon>
        <taxon>Spermatophyta</taxon>
        <taxon>Magnoliopsida</taxon>
        <taxon>Ranunculales</taxon>
        <taxon>Circaeasteraceae</taxon>
        <taxon>Kingdonia</taxon>
    </lineage>
</organism>
<dbReference type="PANTHER" id="PTHR12436:SF4">
    <property type="entry name" value="LEUKOCYTE RECEPTOR CLUSTER MEMBER 8"/>
    <property type="match status" value="1"/>
</dbReference>
<gene>
    <name evidence="1" type="ORF">GIB67_016710</name>
</gene>
<reference evidence="1 2" key="1">
    <citation type="journal article" date="2020" name="IScience">
        <title>Genome Sequencing of the Endangered Kingdonia uniflora (Circaeasteraceae, Ranunculales) Reveals Potential Mechanisms of Evolutionary Specialization.</title>
        <authorList>
            <person name="Sun Y."/>
            <person name="Deng T."/>
            <person name="Zhang A."/>
            <person name="Moore M.J."/>
            <person name="Landis J.B."/>
            <person name="Lin N."/>
            <person name="Zhang H."/>
            <person name="Zhang X."/>
            <person name="Huang J."/>
            <person name="Zhang X."/>
            <person name="Sun H."/>
            <person name="Wang H."/>
        </authorList>
    </citation>
    <scope>NUCLEOTIDE SEQUENCE [LARGE SCALE GENOMIC DNA]</scope>
    <source>
        <strain evidence="1">TB1705</strain>
        <tissue evidence="1">Leaf</tissue>
    </source>
</reference>
<dbReference type="Proteomes" id="UP000541444">
    <property type="component" value="Unassembled WGS sequence"/>
</dbReference>
<name>A0A7J7LMJ5_9MAGN</name>
<dbReference type="OrthoDB" id="199574at2759"/>
<protein>
    <submittedName>
        <fullName evidence="1">Uncharacterized protein</fullName>
    </submittedName>
</protein>
<dbReference type="GO" id="GO:0005634">
    <property type="term" value="C:nucleus"/>
    <property type="evidence" value="ECO:0007669"/>
    <property type="project" value="TreeGrafter"/>
</dbReference>
<dbReference type="PANTHER" id="PTHR12436">
    <property type="entry name" value="80 KDA MCM3-ASSOCIATED PROTEIN"/>
    <property type="match status" value="1"/>
</dbReference>
<sequence>MKVRADYLSEKELNNLTRDYASEKEVKIKEENVYNVDEKVARWTREELMGQIENNDVVVRPKDILVKVLLMVYSSPKNYLYKCDQLKSARQDLTVQRIHNELTTKVFFSVPIWKSQVHVSVIIDEGFYSVIIDEVIHEEACLYVKSHTLGDVFAGNGVYQIVREGVTAHSEDDDVKGGRYSDKRLLVSGNYEFDKKDPGDPLKRKTFHLALKEVDRNSKVQEELCKIRNGYFGRIDNLVIDQERVGTLFQEEGLKRSRAKGSEVPVIDDMVSAKNKRGAESSLPLEILHWLAGKVRDLALRDAKQVSDKKIEEVRVELAKDKEEALALLRSNFEKDVREQVAEAQKVMEQEHDKILEEVRALLILDNLYACKKVRDNYLQQYEMLEPRRDYCKGLTSVVGAVFEDSDLDDDVLEMPEVPSKMEVVDEFVMMEAKHLRELLDMFASDGLLKVDEVVSSSVV</sequence>
<keyword evidence="2" id="KW-1185">Reference proteome</keyword>
<dbReference type="InterPro" id="IPR045107">
    <property type="entry name" value="SAC3/GANP/THP3"/>
</dbReference>